<dbReference type="EMBL" id="RCZD01000002">
    <property type="protein sequence ID" value="TPG64231.1"/>
    <property type="molecule type" value="Genomic_DNA"/>
</dbReference>
<keyword evidence="2" id="KW-1185">Reference proteome</keyword>
<dbReference type="Pfam" id="PF12974">
    <property type="entry name" value="Phosphonate-bd"/>
    <property type="match status" value="1"/>
</dbReference>
<reference evidence="1 2" key="1">
    <citation type="journal article" date="2019" name="Environ. Microbiol.">
        <title>Species interactions and distinct microbial communities in high Arctic permafrost affected cryosols are associated with the CH4 and CO2 gas fluxes.</title>
        <authorList>
            <person name="Altshuler I."/>
            <person name="Hamel J."/>
            <person name="Turney S."/>
            <person name="Magnuson E."/>
            <person name="Levesque R."/>
            <person name="Greer C."/>
            <person name="Whyte L.G."/>
        </authorList>
    </citation>
    <scope>NUCLEOTIDE SEQUENCE [LARGE SCALE GENOMIC DNA]</scope>
    <source>
        <strain evidence="1 2">E4</strain>
    </source>
</reference>
<gene>
    <name evidence="1" type="ORF">EAH77_05280</name>
</gene>
<dbReference type="Gene3D" id="3.40.190.10">
    <property type="entry name" value="Periplasmic binding protein-like II"/>
    <property type="match status" value="2"/>
</dbReference>
<dbReference type="SUPFAM" id="SSF53850">
    <property type="entry name" value="Periplasmic binding protein-like II"/>
    <property type="match status" value="1"/>
</dbReference>
<comment type="caution">
    <text evidence="1">The sequence shown here is derived from an EMBL/GenBank/DDBJ whole genome shotgun (WGS) entry which is preliminary data.</text>
</comment>
<dbReference type="OrthoDB" id="5599602at2"/>
<organism evidence="1 2">
    <name type="scientific">Ewingella americana</name>
    <dbReference type="NCBI Taxonomy" id="41202"/>
    <lineage>
        <taxon>Bacteria</taxon>
        <taxon>Pseudomonadati</taxon>
        <taxon>Pseudomonadota</taxon>
        <taxon>Gammaproteobacteria</taxon>
        <taxon>Enterobacterales</taxon>
        <taxon>Yersiniaceae</taxon>
        <taxon>Ewingella</taxon>
    </lineage>
</organism>
<proteinExistence type="predicted"/>
<name>A0A502GQP6_9GAMM</name>
<dbReference type="RefSeq" id="WP_140470744.1">
    <property type="nucleotide sequence ID" value="NZ_RCZD01000002.1"/>
</dbReference>
<dbReference type="Proteomes" id="UP000317663">
    <property type="component" value="Unassembled WGS sequence"/>
</dbReference>
<dbReference type="PANTHER" id="PTHR35841:SF1">
    <property type="entry name" value="PHOSPHONATES-BINDING PERIPLASMIC PROTEIN"/>
    <property type="match status" value="1"/>
</dbReference>
<dbReference type="AlphaFoldDB" id="A0A502GQP6"/>
<protein>
    <submittedName>
        <fullName evidence="1">Phosphate ABC transporter substrate-binding protein</fullName>
    </submittedName>
</protein>
<accession>A0A502GQP6</accession>
<evidence type="ECO:0000313" key="1">
    <source>
        <dbReference type="EMBL" id="TPG64231.1"/>
    </source>
</evidence>
<sequence length="264" mass="29320">MLISLPMYGIVPGDVEQFWRALRQQLIQLSGERDYPLALHWPGELLAHWQQPDLLLSQTCGFPLVEFLPQVQLVGTFSYDAPGCSGPYYRSFLVVRDEDRLASLSDFRGRRAAFNSTDSQSGYNSLRALVAPLAEKGQFFGLAVESGGHRQSLELVRQGQADIAAIDCVTLELLRRYQPQELEGLCIIGETAAAPGLPLIASASTPPETLSLLRLALLETVAHPPNEALCERLLIHHFSVLPREEYQVIQQMKEQARQRGVTGL</sequence>
<evidence type="ECO:0000313" key="2">
    <source>
        <dbReference type="Proteomes" id="UP000317663"/>
    </source>
</evidence>
<dbReference type="PANTHER" id="PTHR35841">
    <property type="entry name" value="PHOSPHONATES-BINDING PERIPLASMIC PROTEIN"/>
    <property type="match status" value="1"/>
</dbReference>